<dbReference type="InterPro" id="IPR052980">
    <property type="entry name" value="Crinkler_effector"/>
</dbReference>
<reference evidence="4 5" key="1">
    <citation type="journal article" date="2018" name="BMC Genomics">
        <title>Genomic comparison of Trypanosoma conorhini and Trypanosoma rangeli to Trypanosoma cruzi strains of high and low virulence.</title>
        <authorList>
            <person name="Bradwell K.R."/>
            <person name="Koparde V.N."/>
            <person name="Matveyev A.V."/>
            <person name="Serrano M.G."/>
            <person name="Alves J.M."/>
            <person name="Parikh H."/>
            <person name="Huang B."/>
            <person name="Lee V."/>
            <person name="Espinosa-Alvarez O."/>
            <person name="Ortiz P.A."/>
            <person name="Costa-Martins A.G."/>
            <person name="Teixeira M.M."/>
            <person name="Buck G.A."/>
        </authorList>
    </citation>
    <scope>NUCLEOTIDE SEQUENCE [LARGE SCALE GENOMIC DNA]</scope>
    <source>
        <strain evidence="4 5">025E</strain>
    </source>
</reference>
<dbReference type="RefSeq" id="XP_029223059.1">
    <property type="nucleotide sequence ID" value="XM_029376815.1"/>
</dbReference>
<dbReference type="PANTHER" id="PTHR33129">
    <property type="entry name" value="PROTEIN KINASE DOMAIN-CONTAINING PROTEIN-RELATED"/>
    <property type="match status" value="1"/>
</dbReference>
<feature type="non-terminal residue" evidence="4">
    <location>
        <position position="1"/>
    </location>
</feature>
<dbReference type="EMBL" id="MKKU01001435">
    <property type="protein sequence ID" value="RNE95436.1"/>
    <property type="molecule type" value="Genomic_DNA"/>
</dbReference>
<evidence type="ECO:0000313" key="5">
    <source>
        <dbReference type="Proteomes" id="UP000284403"/>
    </source>
</evidence>
<evidence type="ECO:0000259" key="3">
    <source>
        <dbReference type="Pfam" id="PF20445"/>
    </source>
</evidence>
<dbReference type="OrthoDB" id="2340858at2759"/>
<organism evidence="4 5">
    <name type="scientific">Trypanosoma conorhini</name>
    <dbReference type="NCBI Taxonomy" id="83891"/>
    <lineage>
        <taxon>Eukaryota</taxon>
        <taxon>Discoba</taxon>
        <taxon>Euglenozoa</taxon>
        <taxon>Kinetoplastea</taxon>
        <taxon>Metakinetoplastina</taxon>
        <taxon>Trypanosomatida</taxon>
        <taxon>Trypanosomatidae</taxon>
        <taxon>Trypanosoma</taxon>
    </lineage>
</organism>
<feature type="domain" description="Retrotransposon hot spot protein N-terminal" evidence="3">
    <location>
        <begin position="42"/>
        <end position="151"/>
    </location>
</feature>
<evidence type="ECO:0000313" key="4">
    <source>
        <dbReference type="EMBL" id="RNE95436.1"/>
    </source>
</evidence>
<feature type="region of interest" description="Disordered" evidence="1">
    <location>
        <begin position="636"/>
        <end position="677"/>
    </location>
</feature>
<proteinExistence type="predicted"/>
<evidence type="ECO:0000256" key="1">
    <source>
        <dbReference type="SAM" id="MobiDB-lite"/>
    </source>
</evidence>
<feature type="domain" description="Retrotransposon hot spot protein,C-terminal" evidence="2">
    <location>
        <begin position="162"/>
        <end position="459"/>
    </location>
</feature>
<dbReference type="Pfam" id="PF20445">
    <property type="entry name" value="RHS_N"/>
    <property type="match status" value="1"/>
</dbReference>
<dbReference type="PANTHER" id="PTHR33129:SF3">
    <property type="entry name" value="HOT SPOT (RHS) PROTEIN, PUTATIVE-RELATED"/>
    <property type="match status" value="1"/>
</dbReference>
<feature type="region of interest" description="Disordered" evidence="1">
    <location>
        <begin position="588"/>
        <end position="615"/>
    </location>
</feature>
<sequence length="677" mass="76608">RTIVSATTRTKLRSALAAVEEATETATRTQASNRLPIPNGFYDSVLNAKWSHVLEFPEGEGEEMEVRMEVKEGQRPTQLWQYTRKGARLLPAGGAQQFRAPRPRLIVLTSEMGWPYSLRQGQTITDCYVTREVQRVWRIVKGDLDGEFGSRGLQYFDLRRRLLLGTPGIGKSMAAGSYLLHQMLRHSDTKLQVVVYCFGAGLAYVFDKTNKTLVEYVDKKEIIIIIKVLAARGIKGYIIYDVPEKGHGPPDRFPSPATWGFILLSSPNEDNFKSWAKQRDAVLIVMNCPDENDVKAMCVWETRNKSAQVQKMYWEKIKKRMCYVGPIPRCIFDDSKYDTRLTLTKQVVGGINASNAHNYGFIVGTAMWTANDASSKLVKAVRINGVGADETFVNLPVCSRLGHQRIIKLTGVGKQNNILYHLLRLRGLLLSEGLEVYGVHAFTDRGFVDNIKGRLKELKPPTRRPGRPCVLQSHPETHPEVSVLLTLLEYKPPKIDVDYGVLYVPDAQSFPLIDGFFFVDTPRKTMVGLQTTVRGAHHTQPSKVKQFMERMAEYFRGWETFAADLSWEIIYGQHRGSRAATTWQKCENSPNAGVKAKKRHRGVAGDKKKAGAKAKEDQEAANYWKENVYQYRVAISAEDVRPENNAQSRRQPARERKNTKKAQRQQIATTKGTKNKK</sequence>
<feature type="compositionally biased region" description="Basic and acidic residues" evidence="1">
    <location>
        <begin position="603"/>
        <end position="615"/>
    </location>
</feature>
<dbReference type="InterPro" id="IPR046836">
    <property type="entry name" value="RHS_C"/>
</dbReference>
<dbReference type="Proteomes" id="UP000284403">
    <property type="component" value="Unassembled WGS sequence"/>
</dbReference>
<accession>A0A422MQF4</accession>
<comment type="caution">
    <text evidence="4">The sequence shown here is derived from an EMBL/GenBank/DDBJ whole genome shotgun (WGS) entry which is preliminary data.</text>
</comment>
<dbReference type="GeneID" id="40323634"/>
<dbReference type="AlphaFoldDB" id="A0A422MQF4"/>
<feature type="compositionally biased region" description="Polar residues" evidence="1">
    <location>
        <begin position="664"/>
        <end position="677"/>
    </location>
</feature>
<dbReference type="InterPro" id="IPR046835">
    <property type="entry name" value="RHS_N"/>
</dbReference>
<keyword evidence="5" id="KW-1185">Reference proteome</keyword>
<dbReference type="InterPro" id="IPR006518">
    <property type="entry name" value="Trypano_RHS"/>
</dbReference>
<dbReference type="Pfam" id="PF07999">
    <property type="entry name" value="RHSP"/>
    <property type="match status" value="1"/>
</dbReference>
<protein>
    <submittedName>
        <fullName evidence="4">Retrotransposon hot spot (RHS) protein</fullName>
    </submittedName>
</protein>
<dbReference type="NCBIfam" id="TIGR01631">
    <property type="entry name" value="Trypano_RHS"/>
    <property type="match status" value="1"/>
</dbReference>
<evidence type="ECO:0000259" key="2">
    <source>
        <dbReference type="Pfam" id="PF07999"/>
    </source>
</evidence>
<gene>
    <name evidence="4" type="ORF">Tco025E_10023</name>
</gene>
<name>A0A422MQF4_9TRYP</name>